<accession>K0CEG4</accession>
<dbReference type="EMBL" id="CP003466">
    <property type="protein sequence ID" value="AFT69991.1"/>
    <property type="molecule type" value="Genomic_DNA"/>
</dbReference>
<organism evidence="3 4">
    <name type="scientific">Alcanivorax dieselolei (strain DSM 16502 / CGMCC 1.3690 / MCCC 1A00001 / B-5)</name>
    <name type="common">Alloalcanivorax dieselolei</name>
    <dbReference type="NCBI Taxonomy" id="930169"/>
    <lineage>
        <taxon>Bacteria</taxon>
        <taxon>Pseudomonadati</taxon>
        <taxon>Pseudomonadota</taxon>
        <taxon>Gammaproteobacteria</taxon>
        <taxon>Oceanospirillales</taxon>
        <taxon>Alcanivoracaceae</taxon>
        <taxon>Alloalcanivorax</taxon>
    </lineage>
</organism>
<dbReference type="GO" id="GO:0005829">
    <property type="term" value="C:cytosol"/>
    <property type="evidence" value="ECO:0007669"/>
    <property type="project" value="TreeGrafter"/>
</dbReference>
<dbReference type="STRING" id="930169.B5T_01712"/>
<evidence type="ECO:0000256" key="2">
    <source>
        <dbReference type="ARBA" id="ARBA00022679"/>
    </source>
</evidence>
<dbReference type="SUPFAM" id="SSF51161">
    <property type="entry name" value="Trimeric LpxA-like enzymes"/>
    <property type="match status" value="1"/>
</dbReference>
<dbReference type="GO" id="GO:0008374">
    <property type="term" value="F:O-acyltransferase activity"/>
    <property type="evidence" value="ECO:0007669"/>
    <property type="project" value="TreeGrafter"/>
</dbReference>
<dbReference type="AlphaFoldDB" id="K0CEG4"/>
<dbReference type="PANTHER" id="PTHR23416:SF23">
    <property type="entry name" value="ACETYLTRANSFERASE C18B11.09C-RELATED"/>
    <property type="match status" value="1"/>
</dbReference>
<dbReference type="eggNOG" id="COG0110">
    <property type="taxonomic scope" value="Bacteria"/>
</dbReference>
<dbReference type="Gene3D" id="2.160.10.10">
    <property type="entry name" value="Hexapeptide repeat proteins"/>
    <property type="match status" value="1"/>
</dbReference>
<protein>
    <submittedName>
        <fullName evidence="3">Capsular polysaccharide synthesis enzyme</fullName>
    </submittedName>
</protein>
<keyword evidence="4" id="KW-1185">Reference proteome</keyword>
<sequence length="187" mass="20728">MKSLIRKSALKFKPFFVFIFSLFFEKKYLKGKHFDNSFYGLKCGIRAIWTRNILRISRPYPFPVVLGCHISNPEKINFHPDDLNNFQSPGTYFQNFSAEITLGKGVYIGPNVGLITANHNLKDPDLHEPGKPIVLKEKCWIGMNAVILPGVILGPRTIVAAGAVVANSFPKGGVMIGGVPAKVIKEV</sequence>
<dbReference type="InterPro" id="IPR051159">
    <property type="entry name" value="Hexapeptide_acetyltransf"/>
</dbReference>
<dbReference type="KEGG" id="adi:B5T_01712"/>
<reference evidence="3 4" key="1">
    <citation type="journal article" date="2012" name="J. Bacteriol.">
        <title>Complete genome sequence of Alcanivorax dieselolei type strain B5.</title>
        <authorList>
            <person name="Lai Q."/>
            <person name="Li W."/>
            <person name="Shao Z."/>
        </authorList>
    </citation>
    <scope>NUCLEOTIDE SEQUENCE [LARGE SCALE GENOMIC DNA]</scope>
    <source>
        <strain evidence="4">DSM 16502 / CGMCC 1.3690 / B-5</strain>
    </source>
</reference>
<evidence type="ECO:0000256" key="1">
    <source>
        <dbReference type="ARBA" id="ARBA00007274"/>
    </source>
</evidence>
<comment type="similarity">
    <text evidence="1">Belongs to the transferase hexapeptide repeat family.</text>
</comment>
<name>K0CEG4_ALCDB</name>
<evidence type="ECO:0000313" key="3">
    <source>
        <dbReference type="EMBL" id="AFT69991.1"/>
    </source>
</evidence>
<proteinExistence type="inferred from homology"/>
<dbReference type="OrthoDB" id="9815592at2"/>
<keyword evidence="2" id="KW-0808">Transferase</keyword>
<dbReference type="Pfam" id="PF00132">
    <property type="entry name" value="Hexapep"/>
    <property type="match status" value="1"/>
</dbReference>
<dbReference type="RefSeq" id="WP_014994067.1">
    <property type="nucleotide sequence ID" value="NC_018691.1"/>
</dbReference>
<evidence type="ECO:0000313" key="4">
    <source>
        <dbReference type="Proteomes" id="UP000006286"/>
    </source>
</evidence>
<dbReference type="InterPro" id="IPR001451">
    <property type="entry name" value="Hexapep"/>
</dbReference>
<dbReference type="HOGENOM" id="CLU_051638_7_4_6"/>
<dbReference type="Proteomes" id="UP000006286">
    <property type="component" value="Chromosome"/>
</dbReference>
<dbReference type="PANTHER" id="PTHR23416">
    <property type="entry name" value="SIALIC ACID SYNTHASE-RELATED"/>
    <property type="match status" value="1"/>
</dbReference>
<dbReference type="InterPro" id="IPR011004">
    <property type="entry name" value="Trimer_LpxA-like_sf"/>
</dbReference>
<gene>
    <name evidence="3" type="ordered locus">B5T_01712</name>
</gene>